<dbReference type="Proteomes" id="UP000316614">
    <property type="component" value="Chromosome"/>
</dbReference>
<dbReference type="AlphaFoldDB" id="A0A514CP30"/>
<dbReference type="PANTHER" id="PTHR48207">
    <property type="entry name" value="SUCCINATE--HYDROXYMETHYLGLUTARATE COA-TRANSFERASE"/>
    <property type="match status" value="1"/>
</dbReference>
<reference evidence="2 3" key="1">
    <citation type="submission" date="2019-06" db="EMBL/GenBank/DDBJ databases">
        <title>Echinicola alkalisoli sp. nov. isolated from saline soil.</title>
        <authorList>
            <person name="Sun J.-Q."/>
            <person name="Xu L."/>
        </authorList>
    </citation>
    <scope>NUCLEOTIDE SEQUENCE [LARGE SCALE GENOMIC DNA]</scope>
    <source>
        <strain evidence="2 3">LN3S3</strain>
    </source>
</reference>
<dbReference type="EMBL" id="CP041253">
    <property type="protein sequence ID" value="QDH81527.1"/>
    <property type="molecule type" value="Genomic_DNA"/>
</dbReference>
<dbReference type="Gene3D" id="3.30.1540.10">
    <property type="entry name" value="formyl-coa transferase, domain 3"/>
    <property type="match status" value="1"/>
</dbReference>
<dbReference type="InterPro" id="IPR044855">
    <property type="entry name" value="CoA-Trfase_III_dom3_sf"/>
</dbReference>
<evidence type="ECO:0000256" key="1">
    <source>
        <dbReference type="ARBA" id="ARBA00022679"/>
    </source>
</evidence>
<dbReference type="GO" id="GO:0008410">
    <property type="term" value="F:CoA-transferase activity"/>
    <property type="evidence" value="ECO:0007669"/>
    <property type="project" value="TreeGrafter"/>
</dbReference>
<dbReference type="Gene3D" id="3.40.50.10540">
    <property type="entry name" value="Crotonobetainyl-coa:carnitine coa-transferase, domain 1"/>
    <property type="match status" value="1"/>
</dbReference>
<dbReference type="SUPFAM" id="SSF89796">
    <property type="entry name" value="CoA-transferase family III (CaiB/BaiF)"/>
    <property type="match status" value="1"/>
</dbReference>
<proteinExistence type="predicted"/>
<dbReference type="PANTHER" id="PTHR48207:SF4">
    <property type="entry name" value="BLL6097 PROTEIN"/>
    <property type="match status" value="1"/>
</dbReference>
<dbReference type="OrthoDB" id="9797653at2"/>
<name>A0A514CP30_9BACT</name>
<sequence>MSPENKKGLKRLPLEGVMVLEFCQYLSGPSAGLRLADLGARVIKVENPGKGDLCRILPIKNQWVGEDSLLFHTINRNKESYTANLKSETEQAGVKQLIQKADVLMHNFRPGVMEKLGLGYQQVKAINPAIVFAEISGYGEAGPWAKKPGQDLLLQAMSGLMYTSGDQSHGPAPFGLAIGDMLCGAQAVQGILAGLVHRKRTGKGSRITLSLLESLLDMQFEVLTTYFASGKRPLRSAVNNAHPLLGAPYGVYPTKDSHLAIAMIPIWPLREALDCAGLEEFDQSKVFSHRDEIKQVLADYLKTETTDHWLTKLRESGLWAMDVKDWKALKKTEGYQHARLEQELKLADGQRIRTTRCPIQIDGEVLFSERPAPGLGEHTASIKEEFK</sequence>
<dbReference type="Pfam" id="PF02515">
    <property type="entry name" value="CoA_transf_3"/>
    <property type="match status" value="1"/>
</dbReference>
<evidence type="ECO:0000313" key="2">
    <source>
        <dbReference type="EMBL" id="QDH81527.1"/>
    </source>
</evidence>
<dbReference type="KEGG" id="echi:FKX85_08090"/>
<accession>A0A514CP30</accession>
<keyword evidence="1 2" id="KW-0808">Transferase</keyword>
<dbReference type="InterPro" id="IPR003673">
    <property type="entry name" value="CoA-Trfase_fam_III"/>
</dbReference>
<evidence type="ECO:0000313" key="3">
    <source>
        <dbReference type="Proteomes" id="UP000316614"/>
    </source>
</evidence>
<protein>
    <submittedName>
        <fullName evidence="2">CoA transferase</fullName>
    </submittedName>
</protein>
<organism evidence="2 3">
    <name type="scientific">Echinicola soli</name>
    <dbReference type="NCBI Taxonomy" id="2591634"/>
    <lineage>
        <taxon>Bacteria</taxon>
        <taxon>Pseudomonadati</taxon>
        <taxon>Bacteroidota</taxon>
        <taxon>Cytophagia</taxon>
        <taxon>Cytophagales</taxon>
        <taxon>Cyclobacteriaceae</taxon>
        <taxon>Echinicola</taxon>
    </lineage>
</organism>
<dbReference type="InterPro" id="IPR023606">
    <property type="entry name" value="CoA-Trfase_III_dom_1_sf"/>
</dbReference>
<keyword evidence="3" id="KW-1185">Reference proteome</keyword>
<gene>
    <name evidence="2" type="ORF">FKX85_08090</name>
</gene>
<dbReference type="InterPro" id="IPR050483">
    <property type="entry name" value="CoA-transferase_III_domain"/>
</dbReference>